<dbReference type="GO" id="GO:0016491">
    <property type="term" value="F:oxidoreductase activity"/>
    <property type="evidence" value="ECO:0007669"/>
    <property type="project" value="UniProtKB-KW"/>
</dbReference>
<evidence type="ECO:0000256" key="2">
    <source>
        <dbReference type="ARBA" id="ARBA00023002"/>
    </source>
</evidence>
<dbReference type="InterPro" id="IPR003767">
    <property type="entry name" value="Malate/L-lactate_DH-like"/>
</dbReference>
<dbReference type="RefSeq" id="WP_089730398.1">
    <property type="nucleotide sequence ID" value="NZ_FNGI01000011.1"/>
</dbReference>
<dbReference type="InterPro" id="IPR043144">
    <property type="entry name" value="Mal/L-sulf/L-lact_DH-like_ah"/>
</dbReference>
<dbReference type="Pfam" id="PF02615">
    <property type="entry name" value="Ldh_2"/>
    <property type="match status" value="1"/>
</dbReference>
<dbReference type="InterPro" id="IPR043143">
    <property type="entry name" value="Mal/L-sulf/L-lact_DH-like_NADP"/>
</dbReference>
<accession>A0A1G9QDF0</accession>
<dbReference type="STRING" id="119000.SAMN05661010_03332"/>
<evidence type="ECO:0000313" key="4">
    <source>
        <dbReference type="Proteomes" id="UP000198654"/>
    </source>
</evidence>
<dbReference type="Gene3D" id="3.30.1370.60">
    <property type="entry name" value="Hypothetical oxidoreductase yiak, domain 2"/>
    <property type="match status" value="1"/>
</dbReference>
<dbReference type="InterPro" id="IPR036111">
    <property type="entry name" value="Mal/L-sulfo/L-lacto_DH-like_sf"/>
</dbReference>
<proteinExistence type="inferred from homology"/>
<dbReference type="AlphaFoldDB" id="A0A1G9QDF0"/>
<dbReference type="EMBL" id="FNGI01000011">
    <property type="protein sequence ID" value="SDM08993.1"/>
    <property type="molecule type" value="Genomic_DNA"/>
</dbReference>
<dbReference type="Gene3D" id="1.10.1530.10">
    <property type="match status" value="1"/>
</dbReference>
<reference evidence="3 4" key="1">
    <citation type="submission" date="2016-10" db="EMBL/GenBank/DDBJ databases">
        <authorList>
            <person name="de Groot N.N."/>
        </authorList>
    </citation>
    <scope>NUCLEOTIDE SEQUENCE [LARGE SCALE GENOMIC DNA]</scope>
    <source>
        <strain evidence="3 4">DSM 14789</strain>
    </source>
</reference>
<comment type="similarity">
    <text evidence="1">Belongs to the LDH2/MDH2 oxidoreductase family.</text>
</comment>
<dbReference type="Proteomes" id="UP000198654">
    <property type="component" value="Unassembled WGS sequence"/>
</dbReference>
<dbReference type="OrthoDB" id="9769447at2"/>
<keyword evidence="2" id="KW-0560">Oxidoreductase</keyword>
<evidence type="ECO:0000313" key="3">
    <source>
        <dbReference type="EMBL" id="SDM08993.1"/>
    </source>
</evidence>
<dbReference type="SUPFAM" id="SSF89733">
    <property type="entry name" value="L-sulfolactate dehydrogenase-like"/>
    <property type="match status" value="1"/>
</dbReference>
<evidence type="ECO:0000256" key="1">
    <source>
        <dbReference type="ARBA" id="ARBA00006056"/>
    </source>
</evidence>
<keyword evidence="4" id="KW-1185">Reference proteome</keyword>
<sequence length="329" mass="34466">MTIVLSLDEARQLALNALLAVGVPDWEARVTADALIAAEQDGLPSHGLSRLPFYLEQALTGKIVADARAETSVKGAVIRVDAGHGLAFPAIARGLDQAIPLARELGVVVVAIARSHHFGVAGHPVERLAREGLVSMAFSNAPSAIAPWGGNTPLFGTNPIAFASPRENAEPLVIDLSLSKVARGKVMLAKKAGQPIPEGWALDPQGRPTTDPDAAIAGSMIPAGDSKGAALALMVELLTAGLMGGNFGFQAGSFFEAQGEPPGVAHLMLVFDPEHFGTHYLTHVETLFQAMLSQPGVRLPGQRRYELRERSAHAIELPAALVEALGAYG</sequence>
<organism evidence="3 4">
    <name type="scientific">Modicisalibacter muralis</name>
    <dbReference type="NCBI Taxonomy" id="119000"/>
    <lineage>
        <taxon>Bacteria</taxon>
        <taxon>Pseudomonadati</taxon>
        <taxon>Pseudomonadota</taxon>
        <taxon>Gammaproteobacteria</taxon>
        <taxon>Oceanospirillales</taxon>
        <taxon>Halomonadaceae</taxon>
        <taxon>Modicisalibacter</taxon>
    </lineage>
</organism>
<name>A0A1G9QDF0_9GAMM</name>
<gene>
    <name evidence="3" type="ORF">SAMN05661010_03332</name>
</gene>
<dbReference type="PANTHER" id="PTHR11091">
    <property type="entry name" value="OXIDOREDUCTASE-RELATED"/>
    <property type="match status" value="1"/>
</dbReference>
<protein>
    <submittedName>
        <fullName evidence="3">(2R)-3-sulfolactate dehydrogenase (NADP+)</fullName>
    </submittedName>
</protein>
<dbReference type="PANTHER" id="PTHR11091:SF0">
    <property type="entry name" value="MALATE DEHYDROGENASE"/>
    <property type="match status" value="1"/>
</dbReference>